<dbReference type="PRINTS" id="PR00783">
    <property type="entry name" value="MINTRINSICP"/>
</dbReference>
<evidence type="ECO:0000256" key="4">
    <source>
        <dbReference type="ARBA" id="ARBA00022692"/>
    </source>
</evidence>
<proteinExistence type="inferred from homology"/>
<keyword evidence="11" id="KW-1185">Reference proteome</keyword>
<dbReference type="Proteomes" id="UP000826234">
    <property type="component" value="Unassembled WGS sequence"/>
</dbReference>
<dbReference type="Gene3D" id="1.20.1080.10">
    <property type="entry name" value="Glycerol uptake facilitator protein"/>
    <property type="match status" value="2"/>
</dbReference>
<dbReference type="InterPro" id="IPR000425">
    <property type="entry name" value="MIP"/>
</dbReference>
<accession>A0ABQ7THS7</accession>
<organism evidence="10 11">
    <name type="scientific">Phrynosoma platyrhinos</name>
    <name type="common">Desert horned lizard</name>
    <dbReference type="NCBI Taxonomy" id="52577"/>
    <lineage>
        <taxon>Eukaryota</taxon>
        <taxon>Metazoa</taxon>
        <taxon>Chordata</taxon>
        <taxon>Craniata</taxon>
        <taxon>Vertebrata</taxon>
        <taxon>Euteleostomi</taxon>
        <taxon>Lepidosauria</taxon>
        <taxon>Squamata</taxon>
        <taxon>Bifurcata</taxon>
        <taxon>Unidentata</taxon>
        <taxon>Episquamata</taxon>
        <taxon>Toxicofera</taxon>
        <taxon>Iguania</taxon>
        <taxon>Phrynosomatidae</taxon>
        <taxon>Phrynosomatinae</taxon>
        <taxon>Phrynosoma</taxon>
    </lineage>
</organism>
<evidence type="ECO:0008006" key="12">
    <source>
        <dbReference type="Google" id="ProtNLM"/>
    </source>
</evidence>
<dbReference type="InterPro" id="IPR023271">
    <property type="entry name" value="Aquaporin-like"/>
</dbReference>
<feature type="transmembrane region" description="Helical" evidence="9">
    <location>
        <begin position="110"/>
        <end position="132"/>
    </location>
</feature>
<evidence type="ECO:0000313" key="11">
    <source>
        <dbReference type="Proteomes" id="UP000826234"/>
    </source>
</evidence>
<dbReference type="PROSITE" id="PS00221">
    <property type="entry name" value="MIP"/>
    <property type="match status" value="1"/>
</dbReference>
<dbReference type="EMBL" id="JAIPUX010000439">
    <property type="protein sequence ID" value="KAH0629193.1"/>
    <property type="molecule type" value="Genomic_DNA"/>
</dbReference>
<dbReference type="PANTHER" id="PTHR19139">
    <property type="entry name" value="AQUAPORIN TRANSPORTER"/>
    <property type="match status" value="1"/>
</dbReference>
<feature type="transmembrane region" description="Helical" evidence="9">
    <location>
        <begin position="9"/>
        <end position="33"/>
    </location>
</feature>
<dbReference type="PANTHER" id="PTHR19139:SF113">
    <property type="entry name" value="AQUAPORIN-6"/>
    <property type="match status" value="1"/>
</dbReference>
<evidence type="ECO:0000256" key="3">
    <source>
        <dbReference type="ARBA" id="ARBA00022448"/>
    </source>
</evidence>
<dbReference type="InterPro" id="IPR034294">
    <property type="entry name" value="Aquaporin_transptr"/>
</dbReference>
<sequence>MWRELLSGAFYRAVFTELLVTSIYVFFGLGSVLSWPERPSVLQSAITFNLVAATTVQISWRVSGAHVNPSVTVAFLLGSRISLRYFTSCSMNPARSFGPAVIVGRFPQHWVFWVGPLAGAILASLLYNFVLYHDPKTLAQRLAILKGSYDGEELEKERDQPKETISLPSLVHRL</sequence>
<dbReference type="InterPro" id="IPR022357">
    <property type="entry name" value="MIP_CS"/>
</dbReference>
<keyword evidence="3 7" id="KW-0813">Transport</keyword>
<keyword evidence="5 9" id="KW-1133">Transmembrane helix</keyword>
<evidence type="ECO:0000256" key="8">
    <source>
        <dbReference type="SAM" id="MobiDB-lite"/>
    </source>
</evidence>
<dbReference type="SUPFAM" id="SSF81338">
    <property type="entry name" value="Aquaporin-like"/>
    <property type="match status" value="1"/>
</dbReference>
<evidence type="ECO:0000256" key="6">
    <source>
        <dbReference type="ARBA" id="ARBA00023136"/>
    </source>
</evidence>
<evidence type="ECO:0000256" key="7">
    <source>
        <dbReference type="RuleBase" id="RU000477"/>
    </source>
</evidence>
<evidence type="ECO:0000313" key="10">
    <source>
        <dbReference type="EMBL" id="KAH0629193.1"/>
    </source>
</evidence>
<comment type="subcellular location">
    <subcellularLocation>
        <location evidence="1">Membrane</location>
        <topology evidence="1">Multi-pass membrane protein</topology>
    </subcellularLocation>
</comment>
<comment type="similarity">
    <text evidence="2 7">Belongs to the MIP/aquaporin (TC 1.A.8) family.</text>
</comment>
<keyword evidence="6 9" id="KW-0472">Membrane</keyword>
<evidence type="ECO:0000256" key="1">
    <source>
        <dbReference type="ARBA" id="ARBA00004141"/>
    </source>
</evidence>
<evidence type="ECO:0000256" key="2">
    <source>
        <dbReference type="ARBA" id="ARBA00006175"/>
    </source>
</evidence>
<reference evidence="10 11" key="1">
    <citation type="journal article" date="2022" name="Gigascience">
        <title>A chromosome-level genome assembly and annotation of the desert horned lizard, Phrynosoma platyrhinos, provides insight into chromosomal rearrangements among reptiles.</title>
        <authorList>
            <person name="Koochekian N."/>
            <person name="Ascanio A."/>
            <person name="Farleigh K."/>
            <person name="Card D.C."/>
            <person name="Schield D.R."/>
            <person name="Castoe T.A."/>
            <person name="Jezkova T."/>
        </authorList>
    </citation>
    <scope>NUCLEOTIDE SEQUENCE [LARGE SCALE GENOMIC DNA]</scope>
    <source>
        <strain evidence="10">NK-2021</strain>
    </source>
</reference>
<evidence type="ECO:0000256" key="9">
    <source>
        <dbReference type="SAM" id="Phobius"/>
    </source>
</evidence>
<evidence type="ECO:0000256" key="5">
    <source>
        <dbReference type="ARBA" id="ARBA00022989"/>
    </source>
</evidence>
<comment type="caution">
    <text evidence="10">The sequence shown here is derived from an EMBL/GenBank/DDBJ whole genome shotgun (WGS) entry which is preliminary data.</text>
</comment>
<dbReference type="Pfam" id="PF00230">
    <property type="entry name" value="MIP"/>
    <property type="match status" value="2"/>
</dbReference>
<protein>
    <recommendedName>
        <fullName evidence="12">Aquaporin 6</fullName>
    </recommendedName>
</protein>
<gene>
    <name evidence="10" type="ORF">JD844_011076</name>
</gene>
<name>A0ABQ7THS7_PHRPL</name>
<feature type="region of interest" description="Disordered" evidence="8">
    <location>
        <begin position="155"/>
        <end position="174"/>
    </location>
</feature>
<keyword evidence="4 7" id="KW-0812">Transmembrane</keyword>